<evidence type="ECO:0000256" key="5">
    <source>
        <dbReference type="ARBA" id="ARBA00022723"/>
    </source>
</evidence>
<dbReference type="FunFam" id="2.60.40.1180:FF:000037">
    <property type="entry name" value="Alpha-amylase A"/>
    <property type="match status" value="1"/>
</dbReference>
<dbReference type="GO" id="GO:0004556">
    <property type="term" value="F:alpha-amylase activity"/>
    <property type="evidence" value="ECO:0007669"/>
    <property type="project" value="UniProtKB-EC"/>
</dbReference>
<dbReference type="PANTHER" id="PTHR10357">
    <property type="entry name" value="ALPHA-AMYLASE FAMILY MEMBER"/>
    <property type="match status" value="1"/>
</dbReference>
<dbReference type="Gene3D" id="2.60.40.1180">
    <property type="entry name" value="Golgi alpha-mannosidase II"/>
    <property type="match status" value="1"/>
</dbReference>
<keyword evidence="9" id="KW-1015">Disulfide bond</keyword>
<evidence type="ECO:0000256" key="7">
    <source>
        <dbReference type="ARBA" id="ARBA00022801"/>
    </source>
</evidence>
<dbReference type="SUPFAM" id="SSF51445">
    <property type="entry name" value="(Trans)glycosidases"/>
    <property type="match status" value="1"/>
</dbReference>
<comment type="caution">
    <text evidence="14">The sequence shown here is derived from an EMBL/GenBank/DDBJ whole genome shotgun (WGS) entry which is preliminary data.</text>
</comment>
<reference evidence="14 15" key="1">
    <citation type="submission" date="2016-10" db="EMBL/GenBank/DDBJ databases">
        <title>Genome sequence of the ascomycete fungus Penicillium subrubescens.</title>
        <authorList>
            <person name="De Vries R.P."/>
            <person name="Peng M."/>
            <person name="Dilokpimol A."/>
            <person name="Hilden K."/>
            <person name="Makela M.R."/>
            <person name="Grigoriev I."/>
            <person name="Riley R."/>
            <person name="Granchi Z."/>
        </authorList>
    </citation>
    <scope>NUCLEOTIDE SEQUENCE [LARGE SCALE GENOMIC DNA]</scope>
    <source>
        <strain evidence="14 15">CBS 132785</strain>
    </source>
</reference>
<evidence type="ECO:0000256" key="12">
    <source>
        <dbReference type="ARBA" id="ARBA00023295"/>
    </source>
</evidence>
<evidence type="ECO:0000256" key="1">
    <source>
        <dbReference type="ARBA" id="ARBA00000548"/>
    </source>
</evidence>
<evidence type="ECO:0000256" key="10">
    <source>
        <dbReference type="ARBA" id="ARBA00023180"/>
    </source>
</evidence>
<evidence type="ECO:0000256" key="2">
    <source>
        <dbReference type="ARBA" id="ARBA00001913"/>
    </source>
</evidence>
<keyword evidence="11" id="KW-0119">Carbohydrate metabolism</keyword>
<evidence type="ECO:0000313" key="14">
    <source>
        <dbReference type="EMBL" id="OKP11750.1"/>
    </source>
</evidence>
<gene>
    <name evidence="14" type="ORF">PENSUB_2822</name>
</gene>
<protein>
    <recommendedName>
        <fullName evidence="4">alpha-amylase</fullName>
        <ecNumber evidence="4">3.2.1.1</ecNumber>
    </recommendedName>
</protein>
<comment type="cofactor">
    <cofactor evidence="2">
        <name>Ca(2+)</name>
        <dbReference type="ChEBI" id="CHEBI:29108"/>
    </cofactor>
</comment>
<dbReference type="PANTHER" id="PTHR10357:SF215">
    <property type="entry name" value="ALPHA-AMYLASE 1"/>
    <property type="match status" value="1"/>
</dbReference>
<dbReference type="SUPFAM" id="SSF51011">
    <property type="entry name" value="Glycosyl hydrolase domain"/>
    <property type="match status" value="1"/>
</dbReference>
<dbReference type="Proteomes" id="UP000186955">
    <property type="component" value="Unassembled WGS sequence"/>
</dbReference>
<dbReference type="InterPro" id="IPR013780">
    <property type="entry name" value="Glyco_hydro_b"/>
</dbReference>
<evidence type="ECO:0000256" key="11">
    <source>
        <dbReference type="ARBA" id="ARBA00023277"/>
    </source>
</evidence>
<accession>A0A1Q5UGY8</accession>
<keyword evidence="8" id="KW-0106">Calcium</keyword>
<keyword evidence="7" id="KW-0378">Hydrolase</keyword>
<dbReference type="GO" id="GO:0005509">
    <property type="term" value="F:calcium ion binding"/>
    <property type="evidence" value="ECO:0007669"/>
    <property type="project" value="InterPro"/>
</dbReference>
<keyword evidence="15" id="KW-1185">Reference proteome</keyword>
<evidence type="ECO:0000256" key="8">
    <source>
        <dbReference type="ARBA" id="ARBA00022837"/>
    </source>
</evidence>
<sequence length="169" mass="17697">MSLAKNAAAFTIMADGIPIIYAGQEQHYSGGSDPANREAVWLSSYSTDSELYKLIAKANAIRSHAINESDSYITYKNSPIYQDSSTLAMRKGDNGTQTITILSNLGASGSQSTLSLGNTGYEPGTALTEIVTCASISVDSSGNVPVPMASGEPRIVYPSSNIKGSTICS</sequence>
<keyword evidence="12" id="KW-0326">Glycosidase</keyword>
<dbReference type="InterPro" id="IPR017853">
    <property type="entry name" value="GH"/>
</dbReference>
<name>A0A1Q5UGY8_9EURO</name>
<comment type="catalytic activity">
    <reaction evidence="1">
        <text>Endohydrolysis of (1-&gt;4)-alpha-D-glucosidic linkages in polysaccharides containing three or more (1-&gt;4)-alpha-linked D-glucose units.</text>
        <dbReference type="EC" id="3.2.1.1"/>
    </reaction>
</comment>
<dbReference type="Pfam" id="PF09260">
    <property type="entry name" value="A_amylase_dom_C"/>
    <property type="match status" value="1"/>
</dbReference>
<evidence type="ECO:0000256" key="9">
    <source>
        <dbReference type="ARBA" id="ARBA00023157"/>
    </source>
</evidence>
<keyword evidence="6" id="KW-0732">Signal</keyword>
<keyword evidence="5" id="KW-0479">Metal-binding</keyword>
<evidence type="ECO:0000313" key="15">
    <source>
        <dbReference type="Proteomes" id="UP000186955"/>
    </source>
</evidence>
<dbReference type="AlphaFoldDB" id="A0A1Q5UGY8"/>
<organism evidence="14 15">
    <name type="scientific">Penicillium subrubescens</name>
    <dbReference type="NCBI Taxonomy" id="1316194"/>
    <lineage>
        <taxon>Eukaryota</taxon>
        <taxon>Fungi</taxon>
        <taxon>Dikarya</taxon>
        <taxon>Ascomycota</taxon>
        <taxon>Pezizomycotina</taxon>
        <taxon>Eurotiomycetes</taxon>
        <taxon>Eurotiomycetidae</taxon>
        <taxon>Eurotiales</taxon>
        <taxon>Aspergillaceae</taxon>
        <taxon>Penicillium</taxon>
    </lineage>
</organism>
<feature type="domain" description="Alpha-amylase" evidence="13">
    <location>
        <begin position="79"/>
        <end position="168"/>
    </location>
</feature>
<dbReference type="EMBL" id="MNBE01000274">
    <property type="protein sequence ID" value="OKP11750.1"/>
    <property type="molecule type" value="Genomic_DNA"/>
</dbReference>
<dbReference type="Gene3D" id="3.20.20.80">
    <property type="entry name" value="Glycosidases"/>
    <property type="match status" value="1"/>
</dbReference>
<proteinExistence type="inferred from homology"/>
<dbReference type="STRING" id="1316194.A0A1Q5UGY8"/>
<keyword evidence="10" id="KW-0325">Glycoprotein</keyword>
<evidence type="ECO:0000256" key="4">
    <source>
        <dbReference type="ARBA" id="ARBA00012595"/>
    </source>
</evidence>
<evidence type="ECO:0000259" key="13">
    <source>
        <dbReference type="Pfam" id="PF09260"/>
    </source>
</evidence>
<evidence type="ECO:0000256" key="6">
    <source>
        <dbReference type="ARBA" id="ARBA00022729"/>
    </source>
</evidence>
<dbReference type="EC" id="3.2.1.1" evidence="4"/>
<dbReference type="InterPro" id="IPR015340">
    <property type="entry name" value="A_amylase_C_dom"/>
</dbReference>
<comment type="similarity">
    <text evidence="3">Belongs to the glycosyl hydrolase 13 family.</text>
</comment>
<evidence type="ECO:0000256" key="3">
    <source>
        <dbReference type="ARBA" id="ARBA00008061"/>
    </source>
</evidence>
<dbReference type="GO" id="GO:0016052">
    <property type="term" value="P:carbohydrate catabolic process"/>
    <property type="evidence" value="ECO:0007669"/>
    <property type="project" value="InterPro"/>
</dbReference>